<evidence type="ECO:0000256" key="2">
    <source>
        <dbReference type="ARBA" id="ARBA00004173"/>
    </source>
</evidence>
<dbReference type="FunFam" id="3.50.50.60:FF:000034">
    <property type="entry name" value="sulfide:quinone oxidoreductase, mitochondrial"/>
    <property type="match status" value="1"/>
</dbReference>
<gene>
    <name evidence="18" type="ORF">FSP39_021834</name>
</gene>
<keyword evidence="5" id="KW-0274">FAD</keyword>
<protein>
    <recommendedName>
        <fullName evidence="15">Sulfide:quinone oxidoreductase, mitochondrial</fullName>
        <ecNumber evidence="14">1.8.5.8</ecNumber>
    </recommendedName>
    <alternativeName>
        <fullName evidence="16">Sulfide quinone oxidoreductase</fullName>
    </alternativeName>
</protein>
<evidence type="ECO:0000256" key="13">
    <source>
        <dbReference type="ARBA" id="ARBA00060891"/>
    </source>
</evidence>
<keyword evidence="3" id="KW-0285">Flavoprotein</keyword>
<dbReference type="GO" id="GO:0106436">
    <property type="term" value="F:glutathione-dependent sulfide quinone oxidoreductase activity"/>
    <property type="evidence" value="ECO:0007669"/>
    <property type="project" value="UniProtKB-EC"/>
</dbReference>
<dbReference type="InterPro" id="IPR036188">
    <property type="entry name" value="FAD/NAD-bd_sf"/>
</dbReference>
<reference evidence="18" key="1">
    <citation type="submission" date="2019-08" db="EMBL/GenBank/DDBJ databases">
        <title>The improved chromosome-level genome for the pearl oyster Pinctada fucata martensii using PacBio sequencing and Hi-C.</title>
        <authorList>
            <person name="Zheng Z."/>
        </authorList>
    </citation>
    <scope>NUCLEOTIDE SEQUENCE</scope>
    <source>
        <strain evidence="18">ZZ-2019</strain>
        <tissue evidence="18">Adductor muscle</tissue>
    </source>
</reference>
<evidence type="ECO:0000256" key="9">
    <source>
        <dbReference type="ARBA" id="ARBA00051038"/>
    </source>
</evidence>
<comment type="similarity">
    <text evidence="13">Belongs to the SQRD family.</text>
</comment>
<keyword evidence="7" id="KW-0560">Oxidoreductase</keyword>
<dbReference type="SUPFAM" id="SSF51905">
    <property type="entry name" value="FAD/NAD(P)-binding domain"/>
    <property type="match status" value="2"/>
</dbReference>
<dbReference type="Pfam" id="PF07992">
    <property type="entry name" value="Pyr_redox_2"/>
    <property type="match status" value="1"/>
</dbReference>
<dbReference type="GO" id="GO:0070221">
    <property type="term" value="P:sulfide oxidation, using sulfide:quinone oxidoreductase"/>
    <property type="evidence" value="ECO:0007669"/>
    <property type="project" value="TreeGrafter"/>
</dbReference>
<dbReference type="GO" id="GO:0071949">
    <property type="term" value="F:FAD binding"/>
    <property type="evidence" value="ECO:0007669"/>
    <property type="project" value="TreeGrafter"/>
</dbReference>
<keyword evidence="6" id="KW-0809">Transit peptide</keyword>
<evidence type="ECO:0000256" key="3">
    <source>
        <dbReference type="ARBA" id="ARBA00022630"/>
    </source>
</evidence>
<evidence type="ECO:0000259" key="17">
    <source>
        <dbReference type="Pfam" id="PF07992"/>
    </source>
</evidence>
<evidence type="ECO:0000256" key="4">
    <source>
        <dbReference type="ARBA" id="ARBA00022719"/>
    </source>
</evidence>
<proteinExistence type="inferred from homology"/>
<dbReference type="InterPro" id="IPR015904">
    <property type="entry name" value="Sulphide_quinone_reductase"/>
</dbReference>
<dbReference type="GO" id="GO:0048038">
    <property type="term" value="F:quinone binding"/>
    <property type="evidence" value="ECO:0007669"/>
    <property type="project" value="UniProtKB-KW"/>
</dbReference>
<dbReference type="InterPro" id="IPR023753">
    <property type="entry name" value="FAD/NAD-binding_dom"/>
</dbReference>
<organism evidence="18 19">
    <name type="scientific">Pinctada imbricata</name>
    <name type="common">Atlantic pearl-oyster</name>
    <name type="synonym">Pinctada martensii</name>
    <dbReference type="NCBI Taxonomy" id="66713"/>
    <lineage>
        <taxon>Eukaryota</taxon>
        <taxon>Metazoa</taxon>
        <taxon>Spiralia</taxon>
        <taxon>Lophotrochozoa</taxon>
        <taxon>Mollusca</taxon>
        <taxon>Bivalvia</taxon>
        <taxon>Autobranchia</taxon>
        <taxon>Pteriomorphia</taxon>
        <taxon>Pterioida</taxon>
        <taxon>Pterioidea</taxon>
        <taxon>Pteriidae</taxon>
        <taxon>Pinctada</taxon>
    </lineage>
</organism>
<dbReference type="GO" id="GO:0005739">
    <property type="term" value="C:mitochondrion"/>
    <property type="evidence" value="ECO:0007669"/>
    <property type="project" value="UniProtKB-SubCell"/>
</dbReference>
<evidence type="ECO:0000313" key="18">
    <source>
        <dbReference type="EMBL" id="KAK3095999.1"/>
    </source>
</evidence>
<comment type="catalytic activity">
    <reaction evidence="10">
        <text>ubiquinone-10 + hydrogen sulfide + glutathione + H(+) = S-sulfanylglutathione + ubiquinol-10</text>
        <dbReference type="Rhea" id="RHEA:62608"/>
        <dbReference type="ChEBI" id="CHEBI:15378"/>
        <dbReference type="ChEBI" id="CHEBI:29919"/>
        <dbReference type="ChEBI" id="CHEBI:46245"/>
        <dbReference type="ChEBI" id="CHEBI:57925"/>
        <dbReference type="ChEBI" id="CHEBI:58905"/>
        <dbReference type="ChEBI" id="CHEBI:64183"/>
    </reaction>
    <physiologicalReaction direction="left-to-right" evidence="10">
        <dbReference type="Rhea" id="RHEA:62609"/>
    </physiologicalReaction>
</comment>
<evidence type="ECO:0000256" key="14">
    <source>
        <dbReference type="ARBA" id="ARBA00066447"/>
    </source>
</evidence>
<comment type="catalytic activity">
    <reaction evidence="11">
        <text>a quinone + hydrogen sulfide + glutathione + H(+) = S-sulfanylglutathione + a quinol</text>
        <dbReference type="Rhea" id="RHEA:55156"/>
        <dbReference type="ChEBI" id="CHEBI:15378"/>
        <dbReference type="ChEBI" id="CHEBI:24646"/>
        <dbReference type="ChEBI" id="CHEBI:29919"/>
        <dbReference type="ChEBI" id="CHEBI:57925"/>
        <dbReference type="ChEBI" id="CHEBI:58905"/>
        <dbReference type="ChEBI" id="CHEBI:132124"/>
        <dbReference type="EC" id="1.8.5.8"/>
    </reaction>
    <physiologicalReaction direction="left-to-right" evidence="11">
        <dbReference type="Rhea" id="RHEA:55157"/>
    </physiologicalReaction>
</comment>
<evidence type="ECO:0000256" key="11">
    <source>
        <dbReference type="ARBA" id="ARBA00052986"/>
    </source>
</evidence>
<evidence type="ECO:0000256" key="5">
    <source>
        <dbReference type="ARBA" id="ARBA00022827"/>
    </source>
</evidence>
<evidence type="ECO:0000256" key="16">
    <source>
        <dbReference type="ARBA" id="ARBA00082958"/>
    </source>
</evidence>
<dbReference type="GO" id="GO:0070224">
    <property type="term" value="F:sulfide:quinone oxidoreductase activity"/>
    <property type="evidence" value="ECO:0007669"/>
    <property type="project" value="TreeGrafter"/>
</dbReference>
<comment type="function">
    <text evidence="12">Catalyzes the oxidation of hydrogen sulfide with the help of a quinone, such as ubiquinone-10, giving rise to thiosulfate and ultimately to sulfane (molecular sulfur) atoms. Requires an additional electron acceptor; can use sulfite, sulfide or cyanide (in vitro). It is believed the in vivo electron acceptor is glutathione.</text>
</comment>
<evidence type="ECO:0000313" key="19">
    <source>
        <dbReference type="Proteomes" id="UP001186944"/>
    </source>
</evidence>
<evidence type="ECO:0000256" key="6">
    <source>
        <dbReference type="ARBA" id="ARBA00022946"/>
    </source>
</evidence>
<feature type="domain" description="FAD/NAD(P)-binding" evidence="17">
    <location>
        <begin position="35"/>
        <end position="148"/>
    </location>
</feature>
<comment type="subcellular location">
    <subcellularLocation>
        <location evidence="2">Mitochondrion</location>
    </subcellularLocation>
</comment>
<comment type="catalytic activity">
    <reaction evidence="9">
        <text>ubiquinone-10 + hydrogen sulfide + sulfite + 2 H(+) = ubiquinol-10 + thiosulfate</text>
        <dbReference type="Rhea" id="RHEA:38359"/>
        <dbReference type="ChEBI" id="CHEBI:15378"/>
        <dbReference type="ChEBI" id="CHEBI:17359"/>
        <dbReference type="ChEBI" id="CHEBI:29919"/>
        <dbReference type="ChEBI" id="CHEBI:33542"/>
        <dbReference type="ChEBI" id="CHEBI:46245"/>
        <dbReference type="ChEBI" id="CHEBI:64183"/>
    </reaction>
    <physiologicalReaction direction="left-to-right" evidence="9">
        <dbReference type="Rhea" id="RHEA:38360"/>
    </physiologicalReaction>
</comment>
<evidence type="ECO:0000256" key="15">
    <source>
        <dbReference type="ARBA" id="ARBA00070160"/>
    </source>
</evidence>
<evidence type="ECO:0000256" key="7">
    <source>
        <dbReference type="ARBA" id="ARBA00023002"/>
    </source>
</evidence>
<comment type="caution">
    <text evidence="18">The sequence shown here is derived from an EMBL/GenBank/DDBJ whole genome shotgun (WGS) entry which is preliminary data.</text>
</comment>
<dbReference type="Proteomes" id="UP001186944">
    <property type="component" value="Unassembled WGS sequence"/>
</dbReference>
<dbReference type="PANTHER" id="PTHR10632:SF2">
    <property type="entry name" value="SULFIDE:QUINONE OXIDOREDUCTASE, MITOCHONDRIAL"/>
    <property type="match status" value="1"/>
</dbReference>
<evidence type="ECO:0000256" key="8">
    <source>
        <dbReference type="ARBA" id="ARBA00023128"/>
    </source>
</evidence>
<dbReference type="AlphaFoldDB" id="A0AA89BZ76"/>
<dbReference type="PRINTS" id="PR00368">
    <property type="entry name" value="FADPNR"/>
</dbReference>
<dbReference type="PANTHER" id="PTHR10632">
    <property type="entry name" value="SULFIDE:QUINONE OXIDOREDUCTASE"/>
    <property type="match status" value="1"/>
</dbReference>
<evidence type="ECO:0000256" key="10">
    <source>
        <dbReference type="ARBA" id="ARBA00052810"/>
    </source>
</evidence>
<keyword evidence="19" id="KW-1185">Reference proteome</keyword>
<keyword evidence="4" id="KW-0874">Quinone</keyword>
<sequence length="424" mass="46938">MAVTGFAPLRSCRNLTFCAISRTFATTTALEQKKYKLVVVGGGAGGCATAAKFSRKLGKGNVAVIEPSEEHYYQPMWTLVGGGIKTLSQSTKSMSKVLPKSCDWIKTRASSFDPDNNTVTTDDGQKIKYDYLVVAIGFHLDYDKIDGAIDALKNDPNVCSNYASWTVEKTYPAIKNFQGGNAIFTFPNTPIKCAGAPQKIMYLAEDAFRRNGVRDKANVIFNTSLGVIFGVKKYANSLLKVIESRGINVNYKRNLVAVDHKNRESIFENLDTGEKEKFEYKLLHITPPMSTPEALRKCTQLVNAAGFVDINKDTLQSTKYKNVFSIGDCSSAPTSKTAAAVAAQVGILKKNLSAVMEGKEPELTYDGYTSCPLITAPNKCILAEFDYDANPLETFPIDQGKERWTMYHLKKDFMPHMYWNLMLT</sequence>
<accession>A0AA89BZ76</accession>
<dbReference type="Gene3D" id="3.50.50.60">
    <property type="entry name" value="FAD/NAD(P)-binding domain"/>
    <property type="match status" value="2"/>
</dbReference>
<comment type="cofactor">
    <cofactor evidence="1">
        <name>FAD</name>
        <dbReference type="ChEBI" id="CHEBI:57692"/>
    </cofactor>
</comment>
<dbReference type="EC" id="1.8.5.8" evidence="14"/>
<keyword evidence="8" id="KW-0496">Mitochondrion</keyword>
<dbReference type="EMBL" id="VSWD01000008">
    <property type="protein sequence ID" value="KAK3095999.1"/>
    <property type="molecule type" value="Genomic_DNA"/>
</dbReference>
<evidence type="ECO:0000256" key="1">
    <source>
        <dbReference type="ARBA" id="ARBA00001974"/>
    </source>
</evidence>
<name>A0AA89BZ76_PINIB</name>
<evidence type="ECO:0000256" key="12">
    <source>
        <dbReference type="ARBA" id="ARBA00059167"/>
    </source>
</evidence>